<dbReference type="OrthoDB" id="933869at2"/>
<keyword evidence="3" id="KW-1185">Reference proteome</keyword>
<reference evidence="2 3" key="1">
    <citation type="submission" date="2016-08" db="EMBL/GenBank/DDBJ databases">
        <title>Hymenobacter coccineus sp. nov., Hymenobacter lapidarius sp. nov. and Hymenobacter glacialis sp. nov., isolated from Antarctic soil.</title>
        <authorList>
            <person name="Sedlacek I."/>
            <person name="Kralova S."/>
            <person name="Kyrova K."/>
            <person name="Maslanova I."/>
            <person name="Stankova E."/>
            <person name="Vrbovska V."/>
            <person name="Nemec M."/>
            <person name="Bartak M."/>
            <person name="Svec P."/>
            <person name="Busse H.-J."/>
            <person name="Pantucek R."/>
        </authorList>
    </citation>
    <scope>NUCLEOTIDE SEQUENCE [LARGE SCALE GENOMIC DNA]</scope>
    <source>
        <strain evidence="2 3">CCM 8649</strain>
    </source>
</reference>
<sequence length="283" mass="33199">MDREAILQAVFKEDWDPVITWLYRNQQDIPKDDLLTYAAGIFAAEFFAKLPTYPLDRPDIDTYLATLWSLHQRQLYVLKPTHHRLLITQSALRNSQDPERAYQFAREFPDDEACQAIIAAYERRRPPPMAHSQSHTIQVTQQPTTPEIPAQEYRITLFKSYQEKQLFQALINNFPSYNVFPNVAISCLLNWETLKPLLTTDERKLFFTGIVDFVIFDRAQDLLPMHFFELDSPHHDTESAQFRDQAKDGIFLKAGVTLHRIRKMDPEVTEREFTLLIRELIQS</sequence>
<comment type="caution">
    <text evidence="2">The sequence shown here is derived from an EMBL/GenBank/DDBJ whole genome shotgun (WGS) entry which is preliminary data.</text>
</comment>
<protein>
    <recommendedName>
        <fullName evidence="1">DUF2726 domain-containing protein</fullName>
    </recommendedName>
</protein>
<dbReference type="RefSeq" id="WP_070746513.1">
    <property type="nucleotide sequence ID" value="NZ_MDZA01000429.1"/>
</dbReference>
<dbReference type="InterPro" id="IPR024402">
    <property type="entry name" value="DUF2726"/>
</dbReference>
<accession>A0A1G1SV52</accession>
<evidence type="ECO:0000259" key="1">
    <source>
        <dbReference type="Pfam" id="PF10881"/>
    </source>
</evidence>
<organism evidence="2 3">
    <name type="scientific">Hymenobacter coccineus</name>
    <dbReference type="NCBI Taxonomy" id="1908235"/>
    <lineage>
        <taxon>Bacteria</taxon>
        <taxon>Pseudomonadati</taxon>
        <taxon>Bacteroidota</taxon>
        <taxon>Cytophagia</taxon>
        <taxon>Cytophagales</taxon>
        <taxon>Hymenobacteraceae</taxon>
        <taxon>Hymenobacter</taxon>
    </lineage>
</organism>
<name>A0A1G1SV52_9BACT</name>
<evidence type="ECO:0000313" key="3">
    <source>
        <dbReference type="Proteomes" id="UP000177506"/>
    </source>
</evidence>
<feature type="domain" description="DUF2726" evidence="1">
    <location>
        <begin position="161"/>
        <end position="265"/>
    </location>
</feature>
<dbReference type="AlphaFoldDB" id="A0A1G1SV52"/>
<dbReference type="Proteomes" id="UP000177506">
    <property type="component" value="Unassembled WGS sequence"/>
</dbReference>
<dbReference type="Pfam" id="PF10881">
    <property type="entry name" value="DUF2726"/>
    <property type="match status" value="1"/>
</dbReference>
<proteinExistence type="predicted"/>
<evidence type="ECO:0000313" key="2">
    <source>
        <dbReference type="EMBL" id="OGX82510.1"/>
    </source>
</evidence>
<gene>
    <name evidence="2" type="ORF">BEN49_13660</name>
</gene>
<dbReference type="EMBL" id="MDZA01000429">
    <property type="protein sequence ID" value="OGX82510.1"/>
    <property type="molecule type" value="Genomic_DNA"/>
</dbReference>